<evidence type="ECO:0000313" key="3">
    <source>
        <dbReference type="EMBL" id="PLW35624.1"/>
    </source>
</evidence>
<dbReference type="PROSITE" id="PS50005">
    <property type="entry name" value="TPR"/>
    <property type="match status" value="1"/>
</dbReference>
<proteinExistence type="predicted"/>
<dbReference type="InterPro" id="IPR011990">
    <property type="entry name" value="TPR-like_helical_dom_sf"/>
</dbReference>
<dbReference type="Gene3D" id="1.25.40.10">
    <property type="entry name" value="Tetratricopeptide repeat domain"/>
    <property type="match status" value="1"/>
</dbReference>
<dbReference type="InterPro" id="IPR019734">
    <property type="entry name" value="TPR_rpt"/>
</dbReference>
<dbReference type="EMBL" id="PGCI01000174">
    <property type="protein sequence ID" value="PLW35624.1"/>
    <property type="molecule type" value="Genomic_DNA"/>
</dbReference>
<protein>
    <submittedName>
        <fullName evidence="3">Uncharacterized protein</fullName>
    </submittedName>
</protein>
<reference evidence="3 4" key="1">
    <citation type="submission" date="2017-11" db="EMBL/GenBank/DDBJ databases">
        <title>De novo assembly and phasing of dikaryotic genomes from two isolates of Puccinia coronata f. sp. avenae, the causal agent of oat crown rust.</title>
        <authorList>
            <person name="Miller M.E."/>
            <person name="Zhang Y."/>
            <person name="Omidvar V."/>
            <person name="Sperschneider J."/>
            <person name="Schwessinger B."/>
            <person name="Raley C."/>
            <person name="Palmer J.M."/>
            <person name="Garnica D."/>
            <person name="Upadhyaya N."/>
            <person name="Rathjen J."/>
            <person name="Taylor J.M."/>
            <person name="Park R.F."/>
            <person name="Dodds P.N."/>
            <person name="Hirsch C.D."/>
            <person name="Kianian S.F."/>
            <person name="Figueroa M."/>
        </authorList>
    </citation>
    <scope>NUCLEOTIDE SEQUENCE [LARGE SCALE GENOMIC DNA]</scope>
    <source>
        <strain evidence="3">12SD80</strain>
    </source>
</reference>
<feature type="repeat" description="TPR" evidence="1">
    <location>
        <begin position="41"/>
        <end position="74"/>
    </location>
</feature>
<name>A0A2N5UD08_9BASI</name>
<evidence type="ECO:0000256" key="1">
    <source>
        <dbReference type="PROSITE-ProRule" id="PRU00339"/>
    </source>
</evidence>
<sequence length="244" mass="27175">MIDRPKEGLEVYLQAIEQFGISNHDQQDLFSLLDQSTTSPLSTYTHLANLSYNSHEYEKANQFYRKALESAPDGHLCWEAFKGLNLNNLPIVSNAPIKPKPPPLAPKDTFCTMGTNGLYRHHKQMLMDNSFGDSSRNSSFVVNSFDHHPSYPPKPIQRAQLNSNFISHATPSAPNLNRPSPLPTSSFNFAIGDAPRPSSVYDHPIPISSTPNLRHGFEHNQSTSACNHPPPMPIPSTLLPHQDD</sequence>
<gene>
    <name evidence="3" type="ORF">PCASD_10231</name>
</gene>
<feature type="compositionally biased region" description="Low complexity" evidence="2">
    <location>
        <begin position="235"/>
        <end position="244"/>
    </location>
</feature>
<organism evidence="3 4">
    <name type="scientific">Puccinia coronata f. sp. avenae</name>
    <dbReference type="NCBI Taxonomy" id="200324"/>
    <lineage>
        <taxon>Eukaryota</taxon>
        <taxon>Fungi</taxon>
        <taxon>Dikarya</taxon>
        <taxon>Basidiomycota</taxon>
        <taxon>Pucciniomycotina</taxon>
        <taxon>Pucciniomycetes</taxon>
        <taxon>Pucciniales</taxon>
        <taxon>Pucciniaceae</taxon>
        <taxon>Puccinia</taxon>
    </lineage>
</organism>
<dbReference type="Proteomes" id="UP000235392">
    <property type="component" value="Unassembled WGS sequence"/>
</dbReference>
<feature type="region of interest" description="Disordered" evidence="2">
    <location>
        <begin position="214"/>
        <end position="244"/>
    </location>
</feature>
<dbReference type="SUPFAM" id="SSF48452">
    <property type="entry name" value="TPR-like"/>
    <property type="match status" value="1"/>
</dbReference>
<evidence type="ECO:0000313" key="4">
    <source>
        <dbReference type="Proteomes" id="UP000235392"/>
    </source>
</evidence>
<dbReference type="AlphaFoldDB" id="A0A2N5UD08"/>
<accession>A0A2N5UD08</accession>
<evidence type="ECO:0000256" key="2">
    <source>
        <dbReference type="SAM" id="MobiDB-lite"/>
    </source>
</evidence>
<keyword evidence="1" id="KW-0802">TPR repeat</keyword>
<comment type="caution">
    <text evidence="3">The sequence shown here is derived from an EMBL/GenBank/DDBJ whole genome shotgun (WGS) entry which is preliminary data.</text>
</comment>